<feature type="transmembrane region" description="Helical" evidence="1">
    <location>
        <begin position="365"/>
        <end position="384"/>
    </location>
</feature>
<feature type="transmembrane region" description="Helical" evidence="1">
    <location>
        <begin position="139"/>
        <end position="157"/>
    </location>
</feature>
<dbReference type="HOGENOM" id="CLU_046685_0_0_11"/>
<dbReference type="STRING" id="1246995.AFR_16540"/>
<reference evidence="2 3" key="1">
    <citation type="journal article" date="2014" name="J. Biotechnol.">
        <title>Complete genome sequence of the actinobacterium Actinoplanes friuliensis HAG 010964, producer of the lipopeptide antibiotic friulimycin.</title>
        <authorList>
            <person name="Ruckert C."/>
            <person name="Szczepanowski R."/>
            <person name="Albersmeier A."/>
            <person name="Goesmann A."/>
            <person name="Fischer N."/>
            <person name="Steinkamper A."/>
            <person name="Puhler A."/>
            <person name="Biener R."/>
            <person name="Schwartz D."/>
            <person name="Kalinowski J."/>
        </authorList>
    </citation>
    <scope>NUCLEOTIDE SEQUENCE [LARGE SCALE GENOMIC DNA]</scope>
    <source>
        <strain evidence="2 3">DSM 7358</strain>
    </source>
</reference>
<dbReference type="RefSeq" id="WP_023361663.1">
    <property type="nucleotide sequence ID" value="NC_022657.1"/>
</dbReference>
<dbReference type="SUPFAM" id="SSF103473">
    <property type="entry name" value="MFS general substrate transporter"/>
    <property type="match status" value="1"/>
</dbReference>
<feature type="transmembrane region" description="Helical" evidence="1">
    <location>
        <begin position="304"/>
        <end position="325"/>
    </location>
</feature>
<feature type="transmembrane region" description="Helical" evidence="1">
    <location>
        <begin position="37"/>
        <end position="58"/>
    </location>
</feature>
<dbReference type="Pfam" id="PF07690">
    <property type="entry name" value="MFS_1"/>
    <property type="match status" value="1"/>
</dbReference>
<dbReference type="eggNOG" id="COG2814">
    <property type="taxonomic scope" value="Bacteria"/>
</dbReference>
<name>U5VXA8_9ACTN</name>
<feature type="transmembrane region" description="Helical" evidence="1">
    <location>
        <begin position="95"/>
        <end position="118"/>
    </location>
</feature>
<keyword evidence="1" id="KW-0812">Transmembrane</keyword>
<keyword evidence="1" id="KW-1133">Transmembrane helix</keyword>
<keyword evidence="1" id="KW-0472">Membrane</keyword>
<gene>
    <name evidence="2" type="ORF">AFR_16540</name>
</gene>
<dbReference type="KEGG" id="afs:AFR_16540"/>
<dbReference type="PANTHER" id="PTHR23530">
    <property type="entry name" value="TRANSPORT PROTEIN-RELATED"/>
    <property type="match status" value="1"/>
</dbReference>
<dbReference type="AlphaFoldDB" id="U5VXA8"/>
<dbReference type="GO" id="GO:0022857">
    <property type="term" value="F:transmembrane transporter activity"/>
    <property type="evidence" value="ECO:0007669"/>
    <property type="project" value="InterPro"/>
</dbReference>
<feature type="transmembrane region" description="Helical" evidence="1">
    <location>
        <begin position="280"/>
        <end position="298"/>
    </location>
</feature>
<dbReference type="OrthoDB" id="350307at2"/>
<dbReference type="EMBL" id="CP006272">
    <property type="protein sequence ID" value="AGZ41588.1"/>
    <property type="molecule type" value="Genomic_DNA"/>
</dbReference>
<dbReference type="InterPro" id="IPR053160">
    <property type="entry name" value="MFS_DHA3_Transporter"/>
</dbReference>
<dbReference type="Proteomes" id="UP000017746">
    <property type="component" value="Chromosome"/>
</dbReference>
<feature type="transmembrane region" description="Helical" evidence="1">
    <location>
        <begin position="70"/>
        <end position="89"/>
    </location>
</feature>
<feature type="transmembrane region" description="Helical" evidence="1">
    <location>
        <begin position="254"/>
        <end position="273"/>
    </location>
</feature>
<feature type="transmembrane region" description="Helical" evidence="1">
    <location>
        <begin position="217"/>
        <end position="234"/>
    </location>
</feature>
<dbReference type="Gene3D" id="1.20.1250.20">
    <property type="entry name" value="MFS general substrate transporter like domains"/>
    <property type="match status" value="1"/>
</dbReference>
<feature type="transmembrane region" description="Helical" evidence="1">
    <location>
        <begin position="12"/>
        <end position="31"/>
    </location>
</feature>
<evidence type="ECO:0000313" key="3">
    <source>
        <dbReference type="Proteomes" id="UP000017746"/>
    </source>
</evidence>
<sequence length="394" mass="40323">MTPSRRVAVTLYAYAFLDDLVLLYPVYALLFSETGLSVWQISTLFAVWSASSLILEVPSGALADVVSRRLLLWIGPLLTAAGFGLWVAAPSYWAFALGFVLWGAKGALTSGALEALVYEELDRAGAAGRYAQIMGRAKAAGTVGVVLAIAIASPVLAAGGYPAVGAASVVACLVTAAVAATFPEHRDCRTGADEDDELGWAATLRAGLGEARHHRPVRTALILVVLVTAVWGSLDEYTPLLISSTGVADATVPLLLLLIWAAVAVGGLATGPAERLRTPWFAVLLVLAAAAMAAGALSGHPGGIVLVALAFGAFQAADVVVGARLQQAVTGPARATVTSVAGMVTDLATIGVFGLYAALTGLSGHGGAFALLAIPYAGVALWLLGSRMPDRRPG</sequence>
<dbReference type="PANTHER" id="PTHR23530:SF1">
    <property type="entry name" value="PERMEASE, MAJOR FACILITATOR SUPERFAMILY-RELATED"/>
    <property type="match status" value="1"/>
</dbReference>
<accession>U5VXA8</accession>
<feature type="transmembrane region" description="Helical" evidence="1">
    <location>
        <begin position="163"/>
        <end position="182"/>
    </location>
</feature>
<evidence type="ECO:0000256" key="1">
    <source>
        <dbReference type="SAM" id="Phobius"/>
    </source>
</evidence>
<organism evidence="2 3">
    <name type="scientific">Actinoplanes friuliensis DSM 7358</name>
    <dbReference type="NCBI Taxonomy" id="1246995"/>
    <lineage>
        <taxon>Bacteria</taxon>
        <taxon>Bacillati</taxon>
        <taxon>Actinomycetota</taxon>
        <taxon>Actinomycetes</taxon>
        <taxon>Micromonosporales</taxon>
        <taxon>Micromonosporaceae</taxon>
        <taxon>Actinoplanes</taxon>
    </lineage>
</organism>
<evidence type="ECO:0000313" key="2">
    <source>
        <dbReference type="EMBL" id="AGZ41588.1"/>
    </source>
</evidence>
<feature type="transmembrane region" description="Helical" evidence="1">
    <location>
        <begin position="337"/>
        <end position="359"/>
    </location>
</feature>
<dbReference type="InterPro" id="IPR011701">
    <property type="entry name" value="MFS"/>
</dbReference>
<protein>
    <submittedName>
        <fullName evidence="2">Major facilitator transporter</fullName>
    </submittedName>
</protein>
<dbReference type="InterPro" id="IPR036259">
    <property type="entry name" value="MFS_trans_sf"/>
</dbReference>
<proteinExistence type="predicted"/>
<dbReference type="PATRIC" id="fig|1246995.3.peg.3354"/>
<keyword evidence="3" id="KW-1185">Reference proteome</keyword>